<keyword evidence="5" id="KW-0460">Magnesium</keyword>
<dbReference type="InterPro" id="IPR008949">
    <property type="entry name" value="Isoprenoid_synthase_dom_sf"/>
</dbReference>
<feature type="non-terminal residue" evidence="7">
    <location>
        <position position="1"/>
    </location>
</feature>
<dbReference type="SUPFAM" id="SSF48576">
    <property type="entry name" value="Terpenoid synthases"/>
    <property type="match status" value="1"/>
</dbReference>
<comment type="cofactor">
    <cofactor evidence="1">
        <name>Mg(2+)</name>
        <dbReference type="ChEBI" id="CHEBI:18420"/>
    </cofactor>
</comment>
<evidence type="ECO:0000313" key="7">
    <source>
        <dbReference type="EMBL" id="MBU3803344.1"/>
    </source>
</evidence>
<dbReference type="Pfam" id="PF00348">
    <property type="entry name" value="polyprenyl_synt"/>
    <property type="match status" value="1"/>
</dbReference>
<accession>A0A9E2NK60</accession>
<proteinExistence type="inferred from homology"/>
<gene>
    <name evidence="7" type="ORF">H9872_01105</name>
</gene>
<comment type="similarity">
    <text evidence="2">Belongs to the FPP/GGPP synthase family.</text>
</comment>
<dbReference type="PANTHER" id="PTHR43281">
    <property type="entry name" value="FARNESYL DIPHOSPHATE SYNTHASE"/>
    <property type="match status" value="1"/>
</dbReference>
<dbReference type="CDD" id="cd00685">
    <property type="entry name" value="Trans_IPPS_HT"/>
    <property type="match status" value="1"/>
</dbReference>
<evidence type="ECO:0000256" key="6">
    <source>
        <dbReference type="ARBA" id="ARBA00023229"/>
    </source>
</evidence>
<keyword evidence="3" id="KW-0808">Transferase</keyword>
<dbReference type="Gene3D" id="1.10.600.10">
    <property type="entry name" value="Farnesyl Diphosphate Synthase"/>
    <property type="match status" value="1"/>
</dbReference>
<evidence type="ECO:0000256" key="2">
    <source>
        <dbReference type="ARBA" id="ARBA00006706"/>
    </source>
</evidence>
<keyword evidence="4" id="KW-0479">Metal-binding</keyword>
<dbReference type="PROSITE" id="PS00444">
    <property type="entry name" value="POLYPRENYL_SYNTHASE_2"/>
    <property type="match status" value="1"/>
</dbReference>
<evidence type="ECO:0000256" key="3">
    <source>
        <dbReference type="ARBA" id="ARBA00022679"/>
    </source>
</evidence>
<evidence type="ECO:0000313" key="8">
    <source>
        <dbReference type="Proteomes" id="UP000824229"/>
    </source>
</evidence>
<organism evidence="7 8">
    <name type="scientific">Candidatus Cellulosilyticum pullistercoris</name>
    <dbReference type="NCBI Taxonomy" id="2838521"/>
    <lineage>
        <taxon>Bacteria</taxon>
        <taxon>Bacillati</taxon>
        <taxon>Bacillota</taxon>
        <taxon>Clostridia</taxon>
        <taxon>Lachnospirales</taxon>
        <taxon>Cellulosilyticaceae</taxon>
        <taxon>Cellulosilyticum</taxon>
    </lineage>
</organism>
<reference evidence="7" key="1">
    <citation type="journal article" date="2021" name="PeerJ">
        <title>Extensive microbial diversity within the chicken gut microbiome revealed by metagenomics and culture.</title>
        <authorList>
            <person name="Gilroy R."/>
            <person name="Ravi A."/>
            <person name="Getino M."/>
            <person name="Pursley I."/>
            <person name="Horton D.L."/>
            <person name="Alikhan N.F."/>
            <person name="Baker D."/>
            <person name="Gharbi K."/>
            <person name="Hall N."/>
            <person name="Watson M."/>
            <person name="Adriaenssens E.M."/>
            <person name="Foster-Nyarko E."/>
            <person name="Jarju S."/>
            <person name="Secka A."/>
            <person name="Antonio M."/>
            <person name="Oren A."/>
            <person name="Chaudhuri R.R."/>
            <person name="La Ragione R."/>
            <person name="Hildebrand F."/>
            <person name="Pallen M.J."/>
        </authorList>
    </citation>
    <scope>NUCLEOTIDE SEQUENCE</scope>
    <source>
        <strain evidence="7">B5-657</strain>
    </source>
</reference>
<evidence type="ECO:0000256" key="4">
    <source>
        <dbReference type="ARBA" id="ARBA00022723"/>
    </source>
</evidence>
<protein>
    <submittedName>
        <fullName evidence="7">Polyprenyl synthetase family protein</fullName>
    </submittedName>
</protein>
<comment type="caution">
    <text evidence="7">The sequence shown here is derived from an EMBL/GenBank/DDBJ whole genome shotgun (WGS) entry which is preliminary data.</text>
</comment>
<dbReference type="GO" id="GO:0008299">
    <property type="term" value="P:isoprenoid biosynthetic process"/>
    <property type="evidence" value="ECO:0007669"/>
    <property type="project" value="UniProtKB-KW"/>
</dbReference>
<dbReference type="Proteomes" id="UP000824229">
    <property type="component" value="Unassembled WGS sequence"/>
</dbReference>
<dbReference type="GO" id="GO:0046872">
    <property type="term" value="F:metal ion binding"/>
    <property type="evidence" value="ECO:0007669"/>
    <property type="project" value="UniProtKB-KW"/>
</dbReference>
<sequence>AMDNDDYRRGKLTNHKVFGEAIAILAGDGLLTEAFHIMLKDALTHGGEERLYATYLLSEAAGVEGMIGGQVLDMESENKTIDLETLDMIHLNKTGAMIAAATKMGAVLGGASPRDISLLEAYGKYIGKVFQVVDDILDATSTMEELGKPIGSDTENHKNTYLSFYSVEACYEIAEKLTLKAVDLLKQIEGDTTLLEEIALQLIKRRN</sequence>
<evidence type="ECO:0000256" key="5">
    <source>
        <dbReference type="ARBA" id="ARBA00022842"/>
    </source>
</evidence>
<dbReference type="GO" id="GO:0004659">
    <property type="term" value="F:prenyltransferase activity"/>
    <property type="evidence" value="ECO:0007669"/>
    <property type="project" value="InterPro"/>
</dbReference>
<evidence type="ECO:0000256" key="1">
    <source>
        <dbReference type="ARBA" id="ARBA00001946"/>
    </source>
</evidence>
<dbReference type="InterPro" id="IPR000092">
    <property type="entry name" value="Polyprenyl_synt"/>
</dbReference>
<keyword evidence="6" id="KW-0414">Isoprene biosynthesis</keyword>
<dbReference type="EMBL" id="JAHLFQ010000020">
    <property type="protein sequence ID" value="MBU3803344.1"/>
    <property type="molecule type" value="Genomic_DNA"/>
</dbReference>
<dbReference type="AlphaFoldDB" id="A0A9E2NK60"/>
<dbReference type="InterPro" id="IPR033749">
    <property type="entry name" value="Polyprenyl_synt_CS"/>
</dbReference>
<dbReference type="PANTHER" id="PTHR43281:SF1">
    <property type="entry name" value="FARNESYL DIPHOSPHATE SYNTHASE"/>
    <property type="match status" value="1"/>
</dbReference>
<reference evidence="7" key="2">
    <citation type="submission" date="2021-04" db="EMBL/GenBank/DDBJ databases">
        <authorList>
            <person name="Gilroy R."/>
        </authorList>
    </citation>
    <scope>NUCLEOTIDE SEQUENCE</scope>
    <source>
        <strain evidence="7">B5-657</strain>
    </source>
</reference>
<name>A0A9E2NK60_9FIRM</name>